<feature type="domain" description="Metallo-beta-lactamase" evidence="1">
    <location>
        <begin position="81"/>
        <end position="280"/>
    </location>
</feature>
<dbReference type="Proteomes" id="UP000749010">
    <property type="component" value="Unassembled WGS sequence"/>
</dbReference>
<organism evidence="2 3">
    <name type="scientific">Candidatus Accumulibacter phosphatis</name>
    <dbReference type="NCBI Taxonomy" id="327160"/>
    <lineage>
        <taxon>Bacteria</taxon>
        <taxon>Pseudomonadati</taxon>
        <taxon>Pseudomonadota</taxon>
        <taxon>Betaproteobacteria</taxon>
        <taxon>Candidatus Accumulibacter</taxon>
    </lineage>
</organism>
<dbReference type="InterPro" id="IPR050855">
    <property type="entry name" value="NDM-1-like"/>
</dbReference>
<dbReference type="InterPro" id="IPR001279">
    <property type="entry name" value="Metallo-B-lactamas"/>
</dbReference>
<dbReference type="PANTHER" id="PTHR42951">
    <property type="entry name" value="METALLO-BETA-LACTAMASE DOMAIN-CONTAINING"/>
    <property type="match status" value="1"/>
</dbReference>
<comment type="caution">
    <text evidence="2">The sequence shown here is derived from an EMBL/GenBank/DDBJ whole genome shotgun (WGS) entry which is preliminary data.</text>
</comment>
<dbReference type="Pfam" id="PF00753">
    <property type="entry name" value="Lactamase_B"/>
    <property type="match status" value="1"/>
</dbReference>
<sequence length="300" mass="32050">MPTRSRATALWVKETFKQNRSMLSWMVPPDGLTAAGTTDRGADRVIKTWYRILHLGLLIAAGAAPAEAATAAQVVHVRLSMSNVYLLKGARGPVLVDSGSKNEMAPLVAALAEEGVRIEDLRAVILTHGHADHAGLAAEIRRRSGAVLIAGRGDRLMMAAGVNDPVTPTGLFARLILMFPLDARYEPFSADIEVDTELDLSVYGLAGRALPMPGHTPGSLVVVLDDGRAFVGDMILGGWLGGALFPHRAGEHYFHQNVAQNHANIVALAKRPIRQYFLGHGGPVSAQSVRENFALGAVVH</sequence>
<dbReference type="SUPFAM" id="SSF56281">
    <property type="entry name" value="Metallo-hydrolase/oxidoreductase"/>
    <property type="match status" value="1"/>
</dbReference>
<reference evidence="2 3" key="1">
    <citation type="submission" date="2019-03" db="EMBL/GenBank/DDBJ databases">
        <title>Metabolic reconstructions from genomes of highly enriched 'Candidatus Accumulibacter' and 'Candidatus Competibacter' bioreactor populations.</title>
        <authorList>
            <person name="Annavajhala M.K."/>
            <person name="Welles L."/>
            <person name="Abbas B."/>
            <person name="Sorokin D."/>
            <person name="Park H."/>
            <person name="Van Loosdrecht M."/>
            <person name="Chandran K."/>
        </authorList>
    </citation>
    <scope>NUCLEOTIDE SEQUENCE [LARGE SCALE GENOMIC DNA]</scope>
    <source>
        <strain evidence="2 3">SBR_S</strain>
    </source>
</reference>
<dbReference type="InterPro" id="IPR036866">
    <property type="entry name" value="RibonucZ/Hydroxyglut_hydro"/>
</dbReference>
<name>A0ABX1TWT5_9PROT</name>
<gene>
    <name evidence="2" type="ORF">E4Q23_05510</name>
</gene>
<dbReference type="RefSeq" id="WP_169065706.1">
    <property type="nucleotide sequence ID" value="NZ_SPMY01000016.1"/>
</dbReference>
<accession>A0ABX1TWT5</accession>
<evidence type="ECO:0000313" key="3">
    <source>
        <dbReference type="Proteomes" id="UP000749010"/>
    </source>
</evidence>
<dbReference type="PANTHER" id="PTHR42951:SF17">
    <property type="entry name" value="METALLO-BETA-LACTAMASE DOMAIN-CONTAINING PROTEIN"/>
    <property type="match status" value="1"/>
</dbReference>
<keyword evidence="3" id="KW-1185">Reference proteome</keyword>
<evidence type="ECO:0000313" key="2">
    <source>
        <dbReference type="EMBL" id="NMQ27259.1"/>
    </source>
</evidence>
<dbReference type="SMART" id="SM00849">
    <property type="entry name" value="Lactamase_B"/>
    <property type="match status" value="1"/>
</dbReference>
<proteinExistence type="predicted"/>
<dbReference type="Gene3D" id="3.60.15.10">
    <property type="entry name" value="Ribonuclease Z/Hydroxyacylglutathione hydrolase-like"/>
    <property type="match status" value="1"/>
</dbReference>
<evidence type="ECO:0000259" key="1">
    <source>
        <dbReference type="SMART" id="SM00849"/>
    </source>
</evidence>
<dbReference type="EMBL" id="SPMY01000016">
    <property type="protein sequence ID" value="NMQ27259.1"/>
    <property type="molecule type" value="Genomic_DNA"/>
</dbReference>
<protein>
    <submittedName>
        <fullName evidence="2">MBL fold metallo-hydrolase</fullName>
    </submittedName>
</protein>